<dbReference type="RefSeq" id="WP_058634718.1">
    <property type="nucleotide sequence ID" value="NZ_LDPZ01000018.1"/>
</dbReference>
<proteinExistence type="predicted"/>
<dbReference type="Pfam" id="PF13772">
    <property type="entry name" value="AIG2_2"/>
    <property type="match status" value="1"/>
</dbReference>
<accession>A0A175R9P1</accession>
<evidence type="ECO:0000256" key="3">
    <source>
        <dbReference type="PIRSR" id="PIRSR617939-2"/>
    </source>
</evidence>
<protein>
    <recommendedName>
        <fullName evidence="7">Gamma-glutamyl cyclotransferase</fullName>
    </recommendedName>
</protein>
<comment type="caution">
    <text evidence="5">The sequence shown here is derived from an EMBL/GenBank/DDBJ whole genome shotgun (WGS) entry which is preliminary data.</text>
</comment>
<evidence type="ECO:0000313" key="6">
    <source>
        <dbReference type="Proteomes" id="UP000078272"/>
    </source>
</evidence>
<dbReference type="PATRIC" id="fig|401562.3.peg.1199"/>
<dbReference type="AlphaFoldDB" id="A0A175R9P1"/>
<evidence type="ECO:0000256" key="1">
    <source>
        <dbReference type="ARBA" id="ARBA00023239"/>
    </source>
</evidence>
<dbReference type="CDD" id="cd06661">
    <property type="entry name" value="GGCT_like"/>
    <property type="match status" value="1"/>
</dbReference>
<dbReference type="Gene3D" id="3.10.490.10">
    <property type="entry name" value="Gamma-glutamyl cyclotransferase-like"/>
    <property type="match status" value="1"/>
</dbReference>
<dbReference type="InterPro" id="IPR013024">
    <property type="entry name" value="GGCT-like"/>
</dbReference>
<feature type="region of interest" description="Disordered" evidence="4">
    <location>
        <begin position="151"/>
        <end position="171"/>
    </location>
</feature>
<dbReference type="OrthoDB" id="141582at2"/>
<feature type="active site" description="Proton acceptor" evidence="2">
    <location>
        <position position="84"/>
    </location>
</feature>
<evidence type="ECO:0000256" key="4">
    <source>
        <dbReference type="SAM" id="MobiDB-lite"/>
    </source>
</evidence>
<dbReference type="GO" id="GO:0003839">
    <property type="term" value="F:gamma-glutamylcyclotransferase activity"/>
    <property type="evidence" value="ECO:0007669"/>
    <property type="project" value="InterPro"/>
</dbReference>
<organism evidence="5 6">
    <name type="scientific">Aureimonas ureilytica</name>
    <dbReference type="NCBI Taxonomy" id="401562"/>
    <lineage>
        <taxon>Bacteria</taxon>
        <taxon>Pseudomonadati</taxon>
        <taxon>Pseudomonadota</taxon>
        <taxon>Alphaproteobacteria</taxon>
        <taxon>Hyphomicrobiales</taxon>
        <taxon>Aurantimonadaceae</taxon>
        <taxon>Aureimonas</taxon>
    </lineage>
</organism>
<dbReference type="EMBL" id="LDPZ01000018">
    <property type="protein sequence ID" value="KTQ96011.1"/>
    <property type="molecule type" value="Genomic_DNA"/>
</dbReference>
<dbReference type="Proteomes" id="UP000078272">
    <property type="component" value="Unassembled WGS sequence"/>
</dbReference>
<evidence type="ECO:0000256" key="2">
    <source>
        <dbReference type="PIRSR" id="PIRSR617939-1"/>
    </source>
</evidence>
<reference evidence="5 6" key="1">
    <citation type="journal article" date="2016" name="Front. Microbiol.">
        <title>Genomic Resource of Rice Seed Associated Bacteria.</title>
        <authorList>
            <person name="Midha S."/>
            <person name="Bansal K."/>
            <person name="Sharma S."/>
            <person name="Kumar N."/>
            <person name="Patil P.P."/>
            <person name="Chaudhry V."/>
            <person name="Patil P.B."/>
        </authorList>
    </citation>
    <scope>NUCLEOTIDE SEQUENCE [LARGE SCALE GENOMIC DNA]</scope>
    <source>
        <strain evidence="5 6">NS226</strain>
    </source>
</reference>
<evidence type="ECO:0000313" key="5">
    <source>
        <dbReference type="EMBL" id="KTQ96011.1"/>
    </source>
</evidence>
<evidence type="ECO:0008006" key="7">
    <source>
        <dbReference type="Google" id="ProtNLM"/>
    </source>
</evidence>
<dbReference type="PANTHER" id="PTHR12935:SF0">
    <property type="entry name" value="GAMMA-GLUTAMYLCYCLOTRANSFERASE"/>
    <property type="match status" value="1"/>
</dbReference>
<name>A0A175R9P1_9HYPH</name>
<feature type="binding site" evidence="3">
    <location>
        <position position="124"/>
    </location>
    <ligand>
        <name>substrate</name>
    </ligand>
</feature>
<dbReference type="InterPro" id="IPR036568">
    <property type="entry name" value="GGCT-like_sf"/>
</dbReference>
<dbReference type="InterPro" id="IPR017939">
    <property type="entry name" value="G-Glutamylcylcotransferase"/>
</dbReference>
<sequence length="171" mass="18551">MSGGHFITFAYGSNMPTARLRERCPSAQPIGVAELHGYELRWHKESKDGSGKCDIVQTGQPGASVFGVLYEIANGEKDALDKAEGLGSGYAETEIEVHRGAERLTVKAYIATAIDPTLKPCAWYRALAVAGAKEHGLPANYITRLEAVPTDQDPDQKRHEKNMALIGEVRA</sequence>
<gene>
    <name evidence="5" type="ORF">NS226_09040</name>
</gene>
<dbReference type="PANTHER" id="PTHR12935">
    <property type="entry name" value="GAMMA-GLUTAMYLCYCLOTRANSFERASE"/>
    <property type="match status" value="1"/>
</dbReference>
<dbReference type="SUPFAM" id="SSF110857">
    <property type="entry name" value="Gamma-glutamyl cyclotransferase-like"/>
    <property type="match status" value="1"/>
</dbReference>
<keyword evidence="1" id="KW-0456">Lyase</keyword>